<protein>
    <submittedName>
        <fullName evidence="7">Ionic transporter y4hA</fullName>
    </submittedName>
</protein>
<feature type="transmembrane region" description="Helical" evidence="5">
    <location>
        <begin position="18"/>
        <end position="51"/>
    </location>
</feature>
<feature type="transmembrane region" description="Helical" evidence="5">
    <location>
        <begin position="318"/>
        <end position="335"/>
    </location>
</feature>
<feature type="transmembrane region" description="Helical" evidence="5">
    <location>
        <begin position="166"/>
        <end position="186"/>
    </location>
</feature>
<accession>A0AAE7TGC5</accession>
<evidence type="ECO:0000313" key="8">
    <source>
        <dbReference type="Proteomes" id="UP000594015"/>
    </source>
</evidence>
<dbReference type="PANTHER" id="PTHR37958:SF1">
    <property type="entry name" value="SODIUM-POTASSIUM_PROTON ANTIPORTER CHAA"/>
    <property type="match status" value="1"/>
</dbReference>
<feature type="transmembrane region" description="Helical" evidence="5">
    <location>
        <begin position="342"/>
        <end position="358"/>
    </location>
</feature>
<feature type="transmembrane region" description="Helical" evidence="5">
    <location>
        <begin position="249"/>
        <end position="268"/>
    </location>
</feature>
<keyword evidence="3 5" id="KW-1133">Transmembrane helix</keyword>
<sequence>MSAARTSWWTWAWPVASWLVLLLALVLGAGGLVSALAGIALFGAVFAAVYHAEVIAHRVGEPFGTLVLALAVTTIETALIVSVMIAAPAEKAGLARDTVFAAVMIVCNGIVGLSLLMGGARHREQGFQIQGASAALVVLAALTFLALILPNYAAAELGPAYTTPQLVFAGFVSLVLYGAFVFVQTVRHRDFFLPVKTDDEEIHEHPPSVQTTLLSAGLLMVSLVGIVGLAKALTPTVELTITRLDVPKAVVGVVIAALVLLPEALAALRAAQMNRLQTSLNLALGSALATIGLTIPAVAAVSIVLGQRLQLGLDSKDQSLLAITLFISVITFGTGRTTVLQGIVHLMIFAAFMFFAVAP</sequence>
<evidence type="ECO:0000313" key="7">
    <source>
        <dbReference type="EMBL" id="QOZ67059.1"/>
    </source>
</evidence>
<dbReference type="GO" id="GO:0005886">
    <property type="term" value="C:plasma membrane"/>
    <property type="evidence" value="ECO:0007669"/>
    <property type="project" value="TreeGrafter"/>
</dbReference>
<feature type="transmembrane region" description="Helical" evidence="5">
    <location>
        <begin position="207"/>
        <end position="229"/>
    </location>
</feature>
<dbReference type="KEGG" id="barh:WN72_12595"/>
<dbReference type="AlphaFoldDB" id="A0AAE7TGC5"/>
<feature type="transmembrane region" description="Helical" evidence="5">
    <location>
        <begin position="99"/>
        <end position="120"/>
    </location>
</feature>
<feature type="domain" description="Sodium/calcium exchanger membrane region" evidence="6">
    <location>
        <begin position="215"/>
        <end position="357"/>
    </location>
</feature>
<evidence type="ECO:0000256" key="2">
    <source>
        <dbReference type="ARBA" id="ARBA00022692"/>
    </source>
</evidence>
<feature type="transmembrane region" description="Helical" evidence="5">
    <location>
        <begin position="132"/>
        <end position="154"/>
    </location>
</feature>
<dbReference type="InterPro" id="IPR004837">
    <property type="entry name" value="NaCa_Exmemb"/>
</dbReference>
<evidence type="ECO:0000256" key="3">
    <source>
        <dbReference type="ARBA" id="ARBA00022989"/>
    </source>
</evidence>
<dbReference type="PANTHER" id="PTHR37958">
    <property type="entry name" value="SODIUM-POTASSIUM/PROTON ANTIPORTER CHAA"/>
    <property type="match status" value="1"/>
</dbReference>
<dbReference type="RefSeq" id="WP_092217868.1">
    <property type="nucleotide sequence ID" value="NZ_AXAD01000002.1"/>
</dbReference>
<gene>
    <name evidence="7" type="ORF">WN72_12595</name>
</gene>
<dbReference type="GO" id="GO:0015386">
    <property type="term" value="F:potassium:proton antiporter activity"/>
    <property type="evidence" value="ECO:0007669"/>
    <property type="project" value="TreeGrafter"/>
</dbReference>
<keyword evidence="2 5" id="KW-0812">Transmembrane</keyword>
<comment type="subcellular location">
    <subcellularLocation>
        <location evidence="1">Membrane</location>
        <topology evidence="1">Multi-pass membrane protein</topology>
    </subcellularLocation>
</comment>
<name>A0AAE7TGC5_9BRAD</name>
<dbReference type="GO" id="GO:0015385">
    <property type="term" value="F:sodium:proton antiporter activity"/>
    <property type="evidence" value="ECO:0007669"/>
    <property type="project" value="TreeGrafter"/>
</dbReference>
<feature type="transmembrane region" description="Helical" evidence="5">
    <location>
        <begin position="63"/>
        <end position="87"/>
    </location>
</feature>
<keyword evidence="4 5" id="KW-0472">Membrane</keyword>
<organism evidence="7 8">
    <name type="scientific">Bradyrhizobium arachidis</name>
    <dbReference type="NCBI Taxonomy" id="858423"/>
    <lineage>
        <taxon>Bacteria</taxon>
        <taxon>Pseudomonadati</taxon>
        <taxon>Pseudomonadota</taxon>
        <taxon>Alphaproteobacteria</taxon>
        <taxon>Hyphomicrobiales</taxon>
        <taxon>Nitrobacteraceae</taxon>
        <taxon>Bradyrhizobium</taxon>
    </lineage>
</organism>
<dbReference type="InterPro" id="IPR052946">
    <property type="entry name" value="Alkaline_pH_Ca-Antiporter"/>
</dbReference>
<evidence type="ECO:0000256" key="4">
    <source>
        <dbReference type="ARBA" id="ARBA00023136"/>
    </source>
</evidence>
<dbReference type="Proteomes" id="UP000594015">
    <property type="component" value="Chromosome"/>
</dbReference>
<evidence type="ECO:0000256" key="1">
    <source>
        <dbReference type="ARBA" id="ARBA00004141"/>
    </source>
</evidence>
<feature type="domain" description="Sodium/calcium exchanger membrane region" evidence="6">
    <location>
        <begin position="33"/>
        <end position="185"/>
    </location>
</feature>
<feature type="transmembrane region" description="Helical" evidence="5">
    <location>
        <begin position="280"/>
        <end position="306"/>
    </location>
</feature>
<proteinExistence type="predicted"/>
<reference evidence="7 8" key="1">
    <citation type="submission" date="2018-06" db="EMBL/GenBank/DDBJ databases">
        <title>Comparative genomics of Bradyrhizobium nodulating Arachidis hypogaea.</title>
        <authorList>
            <person name="Li Y."/>
        </authorList>
    </citation>
    <scope>NUCLEOTIDE SEQUENCE [LARGE SCALE GENOMIC DNA]</scope>
    <source>
        <strain evidence="7 8">CCBAU 051107</strain>
    </source>
</reference>
<evidence type="ECO:0000256" key="5">
    <source>
        <dbReference type="SAM" id="Phobius"/>
    </source>
</evidence>
<evidence type="ECO:0000259" key="6">
    <source>
        <dbReference type="Pfam" id="PF01699"/>
    </source>
</evidence>
<dbReference type="Pfam" id="PF01699">
    <property type="entry name" value="Na_Ca_ex"/>
    <property type="match status" value="2"/>
</dbReference>
<dbReference type="EMBL" id="CP030050">
    <property type="protein sequence ID" value="QOZ67059.1"/>
    <property type="molecule type" value="Genomic_DNA"/>
</dbReference>